<accession>A0A0J9S9B3</accession>
<feature type="transmembrane region" description="Helical" evidence="1">
    <location>
        <begin position="157"/>
        <end position="180"/>
    </location>
</feature>
<keyword evidence="1" id="KW-0812">Transmembrane</keyword>
<keyword evidence="1" id="KW-1133">Transmembrane helix</keyword>
<evidence type="ECO:0008006" key="4">
    <source>
        <dbReference type="Google" id="ProtNLM"/>
    </source>
</evidence>
<sequence length="274" mass="32864">MMISMNFLIKRNSKSFSLINIVTFVFLSNFGNFIGKKNSDVKILDLVLHRSLSKYGFKEEPERRKLKGRLTYDRDMKRAKTDWDEMYTYNMLKKGEFSQLELYKKNYKKRYNQKKGLKKLDCYWEKKIFDKIEHVNILSEKTESRKKSFIKIILNEYTLFFLFLLTFIPFLGRIIPAMFFDKKPKDRVWRMIIGDCTKKKDDGSNECKGGFYHIPLDSWKAMIYFNEIISSTLLIVVISIFIYTCIKVLKYKLLKEGIRNITLKEYFRLLKNTC</sequence>
<dbReference type="Pfam" id="PF12420">
    <property type="entry name" value="DUF3671"/>
    <property type="match status" value="1"/>
</dbReference>
<feature type="transmembrane region" description="Helical" evidence="1">
    <location>
        <begin position="15"/>
        <end position="34"/>
    </location>
</feature>
<evidence type="ECO:0000313" key="2">
    <source>
        <dbReference type="EMBL" id="KMZ79560.1"/>
    </source>
</evidence>
<feature type="transmembrane region" description="Helical" evidence="1">
    <location>
        <begin position="228"/>
        <end position="249"/>
    </location>
</feature>
<name>A0A0J9S9B3_PLAVI</name>
<gene>
    <name evidence="2" type="ORF">PVIIG_00834</name>
</gene>
<dbReference type="AlphaFoldDB" id="A0A0J9S9B3"/>
<protein>
    <recommendedName>
        <fullName evidence="4">Variable surface protein Vir35</fullName>
    </recommendedName>
</protein>
<dbReference type="InterPro" id="IPR022139">
    <property type="entry name" value="Fam-L/Fam-M-like_plasmodium"/>
</dbReference>
<evidence type="ECO:0000313" key="3">
    <source>
        <dbReference type="Proteomes" id="UP000053562"/>
    </source>
</evidence>
<dbReference type="Proteomes" id="UP000053562">
    <property type="component" value="Unassembled WGS sequence"/>
</dbReference>
<dbReference type="EMBL" id="KQ234316">
    <property type="protein sequence ID" value="KMZ79560.1"/>
    <property type="molecule type" value="Genomic_DNA"/>
</dbReference>
<proteinExistence type="predicted"/>
<evidence type="ECO:0000256" key="1">
    <source>
        <dbReference type="SAM" id="Phobius"/>
    </source>
</evidence>
<reference evidence="2 3" key="1">
    <citation type="submission" date="2011-08" db="EMBL/GenBank/DDBJ databases">
        <title>The Genome Sequence of Plasmodium vivax India VII.</title>
        <authorList>
            <consortium name="The Broad Institute Genome Sequencing Platform"/>
            <consortium name="The Broad Institute Genome Sequencing Center for Infectious Disease"/>
            <person name="Neafsey D."/>
            <person name="Carlton J."/>
            <person name="Barnwell J."/>
            <person name="Collins W."/>
            <person name="Escalante A."/>
            <person name="Mullikin J."/>
            <person name="Saul A."/>
            <person name="Guigo R."/>
            <person name="Camara F."/>
            <person name="Young S.K."/>
            <person name="Zeng Q."/>
            <person name="Gargeya S."/>
            <person name="Fitzgerald M."/>
            <person name="Haas B."/>
            <person name="Abouelleil A."/>
            <person name="Alvarado L."/>
            <person name="Arachchi H.M."/>
            <person name="Berlin A."/>
            <person name="Brown A."/>
            <person name="Chapman S.B."/>
            <person name="Chen Z."/>
            <person name="Dunbar C."/>
            <person name="Freedman E."/>
            <person name="Gearin G."/>
            <person name="Gellesch M."/>
            <person name="Goldberg J."/>
            <person name="Griggs A."/>
            <person name="Gujja S."/>
            <person name="Heiman D."/>
            <person name="Howarth C."/>
            <person name="Larson L."/>
            <person name="Lui A."/>
            <person name="MacDonald P.J.P."/>
            <person name="Montmayeur A."/>
            <person name="Murphy C."/>
            <person name="Neiman D."/>
            <person name="Pearson M."/>
            <person name="Priest M."/>
            <person name="Roberts A."/>
            <person name="Saif S."/>
            <person name="Shea T."/>
            <person name="Shenoy N."/>
            <person name="Sisk P."/>
            <person name="Stolte C."/>
            <person name="Sykes S."/>
            <person name="Wortman J."/>
            <person name="Nusbaum C."/>
            <person name="Birren B."/>
        </authorList>
    </citation>
    <scope>NUCLEOTIDE SEQUENCE [LARGE SCALE GENOMIC DNA]</scope>
    <source>
        <strain evidence="2 3">India VII</strain>
    </source>
</reference>
<organism evidence="2 3">
    <name type="scientific">Plasmodium vivax India VII</name>
    <dbReference type="NCBI Taxonomy" id="1077284"/>
    <lineage>
        <taxon>Eukaryota</taxon>
        <taxon>Sar</taxon>
        <taxon>Alveolata</taxon>
        <taxon>Apicomplexa</taxon>
        <taxon>Aconoidasida</taxon>
        <taxon>Haemosporida</taxon>
        <taxon>Plasmodiidae</taxon>
        <taxon>Plasmodium</taxon>
        <taxon>Plasmodium (Plasmodium)</taxon>
    </lineage>
</organism>
<keyword evidence="1" id="KW-0472">Membrane</keyword>